<dbReference type="CDD" id="cd00082">
    <property type="entry name" value="HisKA"/>
    <property type="match status" value="1"/>
</dbReference>
<keyword evidence="11" id="KW-1185">Reference proteome</keyword>
<dbReference type="PANTHER" id="PTHR42878">
    <property type="entry name" value="TWO-COMPONENT HISTIDINE KINASE"/>
    <property type="match status" value="1"/>
</dbReference>
<gene>
    <name evidence="10" type="ORF">FNT36_21360</name>
</gene>
<dbReference type="GO" id="GO:0007234">
    <property type="term" value="P:osmosensory signaling via phosphorelay pathway"/>
    <property type="evidence" value="ECO:0007669"/>
    <property type="project" value="TreeGrafter"/>
</dbReference>
<dbReference type="InterPro" id="IPR003660">
    <property type="entry name" value="HAMP_dom"/>
</dbReference>
<evidence type="ECO:0000259" key="8">
    <source>
        <dbReference type="PROSITE" id="PS50109"/>
    </source>
</evidence>
<dbReference type="InterPro" id="IPR036097">
    <property type="entry name" value="HisK_dim/P_sf"/>
</dbReference>
<evidence type="ECO:0000313" key="10">
    <source>
        <dbReference type="EMBL" id="TVT37724.1"/>
    </source>
</evidence>
<dbReference type="EC" id="2.7.13.3" evidence="3"/>
<feature type="transmembrane region" description="Helical" evidence="7">
    <location>
        <begin position="173"/>
        <end position="197"/>
    </location>
</feature>
<organism evidence="10 11">
    <name type="scientific">Hymenobacter setariae</name>
    <dbReference type="NCBI Taxonomy" id="2594794"/>
    <lineage>
        <taxon>Bacteria</taxon>
        <taxon>Pseudomonadati</taxon>
        <taxon>Bacteroidota</taxon>
        <taxon>Cytophagia</taxon>
        <taxon>Cytophagales</taxon>
        <taxon>Hymenobacteraceae</taxon>
        <taxon>Hymenobacter</taxon>
    </lineage>
</organism>
<feature type="domain" description="HAMP" evidence="9">
    <location>
        <begin position="219"/>
        <end position="271"/>
    </location>
</feature>
<dbReference type="InterPro" id="IPR036890">
    <property type="entry name" value="HATPase_C_sf"/>
</dbReference>
<dbReference type="Pfam" id="PF00512">
    <property type="entry name" value="HisKA"/>
    <property type="match status" value="1"/>
</dbReference>
<dbReference type="SMART" id="SM00388">
    <property type="entry name" value="HisKA"/>
    <property type="match status" value="1"/>
</dbReference>
<dbReference type="GO" id="GO:0000156">
    <property type="term" value="F:phosphorelay response regulator activity"/>
    <property type="evidence" value="ECO:0007669"/>
    <property type="project" value="TreeGrafter"/>
</dbReference>
<keyword evidence="5" id="KW-0808">Transferase</keyword>
<evidence type="ECO:0000256" key="1">
    <source>
        <dbReference type="ARBA" id="ARBA00000085"/>
    </source>
</evidence>
<dbReference type="Gene3D" id="6.10.340.10">
    <property type="match status" value="1"/>
</dbReference>
<reference evidence="10 11" key="1">
    <citation type="submission" date="2019-07" db="EMBL/GenBank/DDBJ databases">
        <title>Hymenobacter sp. straun FUR1 Genome sequencing and assembly.</title>
        <authorList>
            <person name="Chhetri G."/>
        </authorList>
    </citation>
    <scope>NUCLEOTIDE SEQUENCE [LARGE SCALE GENOMIC DNA]</scope>
    <source>
        <strain evidence="10 11">Fur1</strain>
    </source>
</reference>
<dbReference type="GO" id="GO:0000155">
    <property type="term" value="F:phosphorelay sensor kinase activity"/>
    <property type="evidence" value="ECO:0007669"/>
    <property type="project" value="InterPro"/>
</dbReference>
<dbReference type="InterPro" id="IPR007891">
    <property type="entry name" value="CHASE3"/>
</dbReference>
<dbReference type="Gene3D" id="1.10.287.130">
    <property type="match status" value="1"/>
</dbReference>
<dbReference type="RefSeq" id="WP_144851942.1">
    <property type="nucleotide sequence ID" value="NZ_VMRJ01000006.1"/>
</dbReference>
<feature type="domain" description="Histidine kinase" evidence="8">
    <location>
        <begin position="286"/>
        <end position="497"/>
    </location>
</feature>
<dbReference type="InterPro" id="IPR050351">
    <property type="entry name" value="BphY/WalK/GraS-like"/>
</dbReference>
<keyword evidence="4" id="KW-0597">Phosphoprotein</keyword>
<evidence type="ECO:0000313" key="11">
    <source>
        <dbReference type="Proteomes" id="UP000317624"/>
    </source>
</evidence>
<dbReference type="InterPro" id="IPR005467">
    <property type="entry name" value="His_kinase_dom"/>
</dbReference>
<dbReference type="CDD" id="cd19410">
    <property type="entry name" value="HK9-like_sensor"/>
    <property type="match status" value="1"/>
</dbReference>
<dbReference type="PANTHER" id="PTHR42878:SF15">
    <property type="entry name" value="BACTERIOPHYTOCHROME"/>
    <property type="match status" value="1"/>
</dbReference>
<evidence type="ECO:0000256" key="4">
    <source>
        <dbReference type="ARBA" id="ARBA00022553"/>
    </source>
</evidence>
<keyword evidence="7" id="KW-0472">Membrane</keyword>
<evidence type="ECO:0000256" key="3">
    <source>
        <dbReference type="ARBA" id="ARBA00012438"/>
    </source>
</evidence>
<dbReference type="Gene3D" id="3.30.565.10">
    <property type="entry name" value="Histidine kinase-like ATPase, C-terminal domain"/>
    <property type="match status" value="1"/>
</dbReference>
<dbReference type="Proteomes" id="UP000317624">
    <property type="component" value="Unassembled WGS sequence"/>
</dbReference>
<dbReference type="SMART" id="SM00387">
    <property type="entry name" value="HATPase_c"/>
    <property type="match status" value="1"/>
</dbReference>
<comment type="subcellular location">
    <subcellularLocation>
        <location evidence="2">Membrane</location>
    </subcellularLocation>
</comment>
<dbReference type="Pfam" id="PF02518">
    <property type="entry name" value="HATPase_c"/>
    <property type="match status" value="1"/>
</dbReference>
<comment type="catalytic activity">
    <reaction evidence="1">
        <text>ATP + protein L-histidine = ADP + protein N-phospho-L-histidine.</text>
        <dbReference type="EC" id="2.7.13.3"/>
    </reaction>
</comment>
<dbReference type="GO" id="GO:0005524">
    <property type="term" value="F:ATP binding"/>
    <property type="evidence" value="ECO:0007669"/>
    <property type="project" value="UniProtKB-KW"/>
</dbReference>
<dbReference type="PROSITE" id="PS50885">
    <property type="entry name" value="HAMP"/>
    <property type="match status" value="1"/>
</dbReference>
<dbReference type="InterPro" id="IPR003661">
    <property type="entry name" value="HisK_dim/P_dom"/>
</dbReference>
<dbReference type="InterPro" id="IPR003594">
    <property type="entry name" value="HATPase_dom"/>
</dbReference>
<evidence type="ECO:0000256" key="6">
    <source>
        <dbReference type="ARBA" id="ARBA00022777"/>
    </source>
</evidence>
<dbReference type="SUPFAM" id="SSF47384">
    <property type="entry name" value="Homodimeric domain of signal transducing histidine kinase"/>
    <property type="match status" value="1"/>
</dbReference>
<comment type="caution">
    <text evidence="10">The sequence shown here is derived from an EMBL/GenBank/DDBJ whole genome shotgun (WGS) entry which is preliminary data.</text>
</comment>
<accession>A0A558BMI5</accession>
<dbReference type="PROSITE" id="PS50109">
    <property type="entry name" value="HIS_KIN"/>
    <property type="match status" value="1"/>
</dbReference>
<evidence type="ECO:0000256" key="5">
    <source>
        <dbReference type="ARBA" id="ARBA00022679"/>
    </source>
</evidence>
<dbReference type="Pfam" id="PF05227">
    <property type="entry name" value="CHASE3"/>
    <property type="match status" value="1"/>
</dbReference>
<keyword evidence="7" id="KW-0812">Transmembrane</keyword>
<dbReference type="GO" id="GO:0016020">
    <property type="term" value="C:membrane"/>
    <property type="evidence" value="ECO:0007669"/>
    <property type="project" value="UniProtKB-SubCell"/>
</dbReference>
<evidence type="ECO:0000256" key="7">
    <source>
        <dbReference type="SAM" id="Phobius"/>
    </source>
</evidence>
<dbReference type="CDD" id="cd06225">
    <property type="entry name" value="HAMP"/>
    <property type="match status" value="1"/>
</dbReference>
<evidence type="ECO:0000256" key="2">
    <source>
        <dbReference type="ARBA" id="ARBA00004370"/>
    </source>
</evidence>
<name>A0A558BMI5_9BACT</name>
<dbReference type="GO" id="GO:0030295">
    <property type="term" value="F:protein kinase activator activity"/>
    <property type="evidence" value="ECO:0007669"/>
    <property type="project" value="TreeGrafter"/>
</dbReference>
<proteinExistence type="predicted"/>
<dbReference type="PRINTS" id="PR00344">
    <property type="entry name" value="BCTRLSENSOR"/>
</dbReference>
<dbReference type="OrthoDB" id="9808408at2"/>
<dbReference type="InterPro" id="IPR004358">
    <property type="entry name" value="Sig_transdc_His_kin-like_C"/>
</dbReference>
<dbReference type="AlphaFoldDB" id="A0A558BMI5"/>
<evidence type="ECO:0000259" key="9">
    <source>
        <dbReference type="PROSITE" id="PS50885"/>
    </source>
</evidence>
<sequence>MALRLNTKILLGFAIALSALVATSIMAFVTIRQLSHYTSLVDHSYQVLQQTDDVRLAIRDAQTGMRGYLLVGDPYYLDLYQRNALLMQRKAVTLQRLVADGRLQHARADTLRQLIEGQEEELELFKTYNPSPEAAQALLLREQQPLRVFKGVVLRLRQYEERLLRVRNQRQQLFQWLAPLAIVVSAVLAIIIVLWLFRRISGELRANEHLRLELTRVNLDTARRIKGIEHLARQVVQGDYKVKIVDSGQDRLGSLATLLNQMTQALDDAFSTLEKRNQELDQFAYVASHDLKAPLRGLSTIVRWIEDEQAADLSPALLTYLDQMKGRLGRLDDLINGLLAYARASRTEAPAEEVNVAQLTRDVADLVVPPDFALELAPGLPTFQTDRLGLQQVFTNLFSNAVKYHGPGGTGRLRVSCQDIGRHYEFRVQDNGPGIAPEHHQKIFLLFQTLRDRHTAESTGIGLSIVKRLIDDRKGSIHVESDLGQGATFIFTWPKGPALVKIK</sequence>
<dbReference type="EMBL" id="VMRJ01000006">
    <property type="protein sequence ID" value="TVT37724.1"/>
    <property type="molecule type" value="Genomic_DNA"/>
</dbReference>
<protein>
    <recommendedName>
        <fullName evidence="3">histidine kinase</fullName>
        <ecNumber evidence="3">2.7.13.3</ecNumber>
    </recommendedName>
</protein>
<dbReference type="SUPFAM" id="SSF55874">
    <property type="entry name" value="ATPase domain of HSP90 chaperone/DNA topoisomerase II/histidine kinase"/>
    <property type="match status" value="1"/>
</dbReference>
<keyword evidence="7" id="KW-1133">Transmembrane helix</keyword>
<keyword evidence="6" id="KW-0418">Kinase</keyword>